<evidence type="ECO:0000313" key="12">
    <source>
        <dbReference type="EMBL" id="SUX34882.1"/>
    </source>
</evidence>
<evidence type="ECO:0000256" key="1">
    <source>
        <dbReference type="ARBA" id="ARBA00002962"/>
    </source>
</evidence>
<evidence type="ECO:0000256" key="9">
    <source>
        <dbReference type="ARBA" id="ARBA00023244"/>
    </source>
</evidence>
<dbReference type="GO" id="GO:0005886">
    <property type="term" value="C:plasma membrane"/>
    <property type="evidence" value="ECO:0007669"/>
    <property type="project" value="UniProtKB-SubCell"/>
</dbReference>
<sequence length="411" mass="46127">MRFALWITGLFALAVLVGLASTLNTGYAILFLPPYRMEVSFNLMIVLVVALIVVTHIVLRLIALAADLPRQVQRFQRQKKLKAARHALREAGIAFFEGRFQKAEREAAKSLGDEYSAENRALALLIAARAAGSAGDGDKRDEYLNQLDQLPARLQLARHMLDAELKLDDKDALGALAAIERARALSPNLTNALRLELKVRLLQKQPEAILLLTEKLLKADALEPEQARRYRLAAYQQQLAGLLSEREVKEWLRRIPDAERGNPQLLQQVVAHLIKLQEYDYAATLLAGALAGDEMELPELARELGQLAAHLSVEKRLELLKDAENWLKLRPRDHWLKLRPRDHWLLLALGRLAQAQQLWGKAQSYLEASVSIQPTLCAHAELARLFEATGKEDASQLHYQKSLELALSQGC</sequence>
<reference evidence="12 13" key="1">
    <citation type="submission" date="2018-06" db="EMBL/GenBank/DDBJ databases">
        <authorList>
            <consortium name="Pathogen Informatics"/>
            <person name="Doyle S."/>
        </authorList>
    </citation>
    <scope>NUCLEOTIDE SEQUENCE [LARGE SCALE GENOMIC DNA]</scope>
    <source>
        <strain evidence="12 13">NCTC8684</strain>
    </source>
</reference>
<dbReference type="EMBL" id="UIGR01000001">
    <property type="protein sequence ID" value="SUX34882.1"/>
    <property type="molecule type" value="Genomic_DNA"/>
</dbReference>
<dbReference type="SUPFAM" id="SSF48452">
    <property type="entry name" value="TPR-like"/>
    <property type="match status" value="1"/>
</dbReference>
<evidence type="ECO:0000259" key="11">
    <source>
        <dbReference type="Pfam" id="PF07219"/>
    </source>
</evidence>
<keyword evidence="8 10" id="KW-0472">Membrane</keyword>
<feature type="transmembrane region" description="Helical" evidence="10">
    <location>
        <begin position="44"/>
        <end position="68"/>
    </location>
</feature>
<dbReference type="GO" id="GO:0006779">
    <property type="term" value="P:porphyrin-containing compound biosynthetic process"/>
    <property type="evidence" value="ECO:0007669"/>
    <property type="project" value="UniProtKB-KW"/>
</dbReference>
<evidence type="ECO:0000256" key="6">
    <source>
        <dbReference type="ARBA" id="ARBA00022692"/>
    </source>
</evidence>
<evidence type="ECO:0000256" key="4">
    <source>
        <dbReference type="ARBA" id="ARBA00022475"/>
    </source>
</evidence>
<keyword evidence="4" id="KW-1003">Cell membrane</keyword>
<keyword evidence="5" id="KW-0997">Cell inner membrane</keyword>
<organism evidence="12 13">
    <name type="scientific">Chromobacterium violaceum</name>
    <dbReference type="NCBI Taxonomy" id="536"/>
    <lineage>
        <taxon>Bacteria</taxon>
        <taxon>Pseudomonadati</taxon>
        <taxon>Pseudomonadota</taxon>
        <taxon>Betaproteobacteria</taxon>
        <taxon>Neisseriales</taxon>
        <taxon>Chromobacteriaceae</taxon>
        <taxon>Chromobacterium</taxon>
    </lineage>
</organism>
<name>A0AAX2MD24_CHRVL</name>
<evidence type="ECO:0000256" key="8">
    <source>
        <dbReference type="ARBA" id="ARBA00023136"/>
    </source>
</evidence>
<dbReference type="InterPro" id="IPR011990">
    <property type="entry name" value="TPR-like_helical_dom_sf"/>
</dbReference>
<dbReference type="InterPro" id="IPR010817">
    <property type="entry name" value="HemY_N"/>
</dbReference>
<comment type="subcellular location">
    <subcellularLocation>
        <location evidence="2">Cell inner membrane</location>
        <topology evidence="2">Multi-pass membrane protein</topology>
    </subcellularLocation>
</comment>
<comment type="pathway">
    <text evidence="3">Porphyrin-containing compound metabolism; protoheme biosynthesis.</text>
</comment>
<proteinExistence type="predicted"/>
<evidence type="ECO:0000256" key="7">
    <source>
        <dbReference type="ARBA" id="ARBA00022989"/>
    </source>
</evidence>
<evidence type="ECO:0000256" key="10">
    <source>
        <dbReference type="SAM" id="Phobius"/>
    </source>
</evidence>
<dbReference type="GO" id="GO:0042168">
    <property type="term" value="P:heme metabolic process"/>
    <property type="evidence" value="ECO:0007669"/>
    <property type="project" value="InterPro"/>
</dbReference>
<evidence type="ECO:0000313" key="13">
    <source>
        <dbReference type="Proteomes" id="UP000254029"/>
    </source>
</evidence>
<gene>
    <name evidence="12" type="ORF">NCTC8684_03743</name>
</gene>
<dbReference type="Pfam" id="PF07219">
    <property type="entry name" value="HemY_N"/>
    <property type="match status" value="1"/>
</dbReference>
<dbReference type="AlphaFoldDB" id="A0AAX2MD24"/>
<keyword evidence="7 10" id="KW-1133">Transmembrane helix</keyword>
<keyword evidence="9" id="KW-0627">Porphyrin biosynthesis</keyword>
<dbReference type="Gene3D" id="1.25.40.10">
    <property type="entry name" value="Tetratricopeptide repeat domain"/>
    <property type="match status" value="1"/>
</dbReference>
<evidence type="ECO:0000256" key="5">
    <source>
        <dbReference type="ARBA" id="ARBA00022519"/>
    </source>
</evidence>
<comment type="function">
    <text evidence="1">Involved in a late step of protoheme IX synthesis.</text>
</comment>
<protein>
    <submittedName>
        <fullName evidence="12">Protoheme IX biogenesis protein</fullName>
    </submittedName>
</protein>
<evidence type="ECO:0000256" key="2">
    <source>
        <dbReference type="ARBA" id="ARBA00004429"/>
    </source>
</evidence>
<keyword evidence="6 10" id="KW-0812">Transmembrane</keyword>
<evidence type="ECO:0000256" key="3">
    <source>
        <dbReference type="ARBA" id="ARBA00004744"/>
    </source>
</evidence>
<dbReference type="InterPro" id="IPR005254">
    <property type="entry name" value="Heme_biosyn_assoc_TPR_pro"/>
</dbReference>
<dbReference type="RefSeq" id="WP_076226055.1">
    <property type="nucleotide sequence ID" value="NZ_MQZX01000028.1"/>
</dbReference>
<feature type="domain" description="HemY N-terminal" evidence="11">
    <location>
        <begin position="26"/>
        <end position="135"/>
    </location>
</feature>
<dbReference type="NCBIfam" id="TIGR00540">
    <property type="entry name" value="TPR_hemY_coli"/>
    <property type="match status" value="1"/>
</dbReference>
<dbReference type="Proteomes" id="UP000254029">
    <property type="component" value="Unassembled WGS sequence"/>
</dbReference>
<comment type="caution">
    <text evidence="12">The sequence shown here is derived from an EMBL/GenBank/DDBJ whole genome shotgun (WGS) entry which is preliminary data.</text>
</comment>
<accession>A0AAX2MD24</accession>